<protein>
    <submittedName>
        <fullName evidence="2">Uncharacterized protein</fullName>
    </submittedName>
</protein>
<name>A0A2J7RJD2_9NEOP</name>
<dbReference type="EMBL" id="NEVH01002992">
    <property type="protein sequence ID" value="PNF40936.1"/>
    <property type="molecule type" value="Genomic_DNA"/>
</dbReference>
<keyword evidence="3" id="KW-1185">Reference proteome</keyword>
<dbReference type="OrthoDB" id="7454303at2759"/>
<reference evidence="2 3" key="1">
    <citation type="submission" date="2017-12" db="EMBL/GenBank/DDBJ databases">
        <title>Hemimetabolous genomes reveal molecular basis of termite eusociality.</title>
        <authorList>
            <person name="Harrison M.C."/>
            <person name="Jongepier E."/>
            <person name="Robertson H.M."/>
            <person name="Arning N."/>
            <person name="Bitard-Feildel T."/>
            <person name="Chao H."/>
            <person name="Childers C.P."/>
            <person name="Dinh H."/>
            <person name="Doddapaneni H."/>
            <person name="Dugan S."/>
            <person name="Gowin J."/>
            <person name="Greiner C."/>
            <person name="Han Y."/>
            <person name="Hu H."/>
            <person name="Hughes D.S.T."/>
            <person name="Huylmans A.-K."/>
            <person name="Kemena C."/>
            <person name="Kremer L.P.M."/>
            <person name="Lee S.L."/>
            <person name="Lopez-Ezquerra A."/>
            <person name="Mallet L."/>
            <person name="Monroy-Kuhn J.M."/>
            <person name="Moser A."/>
            <person name="Murali S.C."/>
            <person name="Muzny D.M."/>
            <person name="Otani S."/>
            <person name="Piulachs M.-D."/>
            <person name="Poelchau M."/>
            <person name="Qu J."/>
            <person name="Schaub F."/>
            <person name="Wada-Katsumata A."/>
            <person name="Worley K.C."/>
            <person name="Xie Q."/>
            <person name="Ylla G."/>
            <person name="Poulsen M."/>
            <person name="Gibbs R.A."/>
            <person name="Schal C."/>
            <person name="Richards S."/>
            <person name="Belles X."/>
            <person name="Korb J."/>
            <person name="Bornberg-Bauer E."/>
        </authorList>
    </citation>
    <scope>NUCLEOTIDE SEQUENCE [LARGE SCALE GENOMIC DNA]</scope>
    <source>
        <tissue evidence="2">Whole body</tissue>
    </source>
</reference>
<proteinExistence type="predicted"/>
<comment type="caution">
    <text evidence="2">The sequence shown here is derived from an EMBL/GenBank/DDBJ whole genome shotgun (WGS) entry which is preliminary data.</text>
</comment>
<sequence length="452" mass="49952">MSDKGLMNIDSPVTEPSVVNNSVRGNVIVDKPERDLAILSAPDKGCVIGDQDRKLVVLAEEGSSGEMAMIASHAVSDSTDAVNLNEGGASQNTSKINAQNRIGTSRSYDKYPSTSTSAGDGKVGGPVKCDQIIASYQTVMYDHHDRAAARLELRWVPFCCQYSYSCTQQHKSSLWKPSEVCDARSQIMEALMNARQWSCAFHFCCSVTSERSFPSASTVLRILVFILNTHEICLIGSAVSAFKKIVDLHPPCAPDMLRYYTTVLTSTLIENTPCLSDSGIVDGIIYELNDMITFKDLKNEDLPCDSSAVCEDPLVTLNTATEELLDVSAEERAEANKNYATLSHDEKLNRLFIVLEVIVELLEIDLSVFLVKHSFQLRKALIHRSYRPLIVSVLWRTNTVQGIGRLNGICRCIISLYAKCFVHNISFNKWTVIAVSTIGCEHHSLCVGLKHF</sequence>
<evidence type="ECO:0000256" key="1">
    <source>
        <dbReference type="SAM" id="MobiDB-lite"/>
    </source>
</evidence>
<dbReference type="AlphaFoldDB" id="A0A2J7RJD2"/>
<gene>
    <name evidence="2" type="ORF">B7P43_G08843</name>
</gene>
<accession>A0A2J7RJD2</accession>
<dbReference type="Proteomes" id="UP000235965">
    <property type="component" value="Unassembled WGS sequence"/>
</dbReference>
<evidence type="ECO:0000313" key="3">
    <source>
        <dbReference type="Proteomes" id="UP000235965"/>
    </source>
</evidence>
<organism evidence="2 3">
    <name type="scientific">Cryptotermes secundus</name>
    <dbReference type="NCBI Taxonomy" id="105785"/>
    <lineage>
        <taxon>Eukaryota</taxon>
        <taxon>Metazoa</taxon>
        <taxon>Ecdysozoa</taxon>
        <taxon>Arthropoda</taxon>
        <taxon>Hexapoda</taxon>
        <taxon>Insecta</taxon>
        <taxon>Pterygota</taxon>
        <taxon>Neoptera</taxon>
        <taxon>Polyneoptera</taxon>
        <taxon>Dictyoptera</taxon>
        <taxon>Blattodea</taxon>
        <taxon>Blattoidea</taxon>
        <taxon>Termitoidae</taxon>
        <taxon>Kalotermitidae</taxon>
        <taxon>Cryptotermitinae</taxon>
        <taxon>Cryptotermes</taxon>
    </lineage>
</organism>
<evidence type="ECO:0000313" key="2">
    <source>
        <dbReference type="EMBL" id="PNF40936.1"/>
    </source>
</evidence>
<feature type="region of interest" description="Disordered" evidence="1">
    <location>
        <begin position="84"/>
        <end position="122"/>
    </location>
</feature>
<feature type="compositionally biased region" description="Polar residues" evidence="1">
    <location>
        <begin position="84"/>
        <end position="118"/>
    </location>
</feature>